<keyword evidence="3" id="KW-0268">Exocytosis</keyword>
<proteinExistence type="inferred from homology"/>
<evidence type="ECO:0000256" key="4">
    <source>
        <dbReference type="ARBA" id="ARBA00022775"/>
    </source>
</evidence>
<evidence type="ECO:0000256" key="5">
    <source>
        <dbReference type="ARBA" id="ARBA00023018"/>
    </source>
</evidence>
<dbReference type="CDD" id="cd22809">
    <property type="entry name" value="Complexin_NTD_CPLX_III_IV"/>
    <property type="match status" value="1"/>
</dbReference>
<dbReference type="GeneTree" id="ENSGT01150000287535"/>
<gene>
    <name evidence="9" type="primary">PACRG</name>
</gene>
<dbReference type="GO" id="GO:0046928">
    <property type="term" value="P:regulation of neurotransmitter secretion"/>
    <property type="evidence" value="ECO:0007669"/>
    <property type="project" value="TreeGrafter"/>
</dbReference>
<feature type="transmembrane region" description="Helical" evidence="8">
    <location>
        <begin position="118"/>
        <end position="143"/>
    </location>
</feature>
<protein>
    <recommendedName>
        <fullName evidence="11">Complexin 4c</fullName>
    </recommendedName>
</protein>
<evidence type="ECO:0000256" key="7">
    <source>
        <dbReference type="SAM" id="MobiDB-lite"/>
    </source>
</evidence>
<keyword evidence="4" id="KW-0532">Neurotransmitter transport</keyword>
<evidence type="ECO:0000256" key="6">
    <source>
        <dbReference type="ARBA" id="ARBA00034103"/>
    </source>
</evidence>
<evidence type="ECO:0000256" key="3">
    <source>
        <dbReference type="ARBA" id="ARBA00022483"/>
    </source>
</evidence>
<feature type="region of interest" description="Disordered" evidence="7">
    <location>
        <begin position="14"/>
        <end position="45"/>
    </location>
</feature>
<evidence type="ECO:0000256" key="1">
    <source>
        <dbReference type="ARBA" id="ARBA00005396"/>
    </source>
</evidence>
<dbReference type="GO" id="GO:0019905">
    <property type="term" value="F:syntaxin binding"/>
    <property type="evidence" value="ECO:0007669"/>
    <property type="project" value="InterPro"/>
</dbReference>
<evidence type="ECO:0000256" key="2">
    <source>
        <dbReference type="ARBA" id="ARBA00022448"/>
    </source>
</evidence>
<dbReference type="AlphaFoldDB" id="A0AAX7T5G1"/>
<dbReference type="Ensembl" id="ENSACLT00000068994.1">
    <property type="protein sequence ID" value="ENSACLP00000051872.1"/>
    <property type="gene ID" value="ENSACLG00000010955.2"/>
</dbReference>
<keyword evidence="8" id="KW-0472">Membrane</keyword>
<evidence type="ECO:0000313" key="10">
    <source>
        <dbReference type="Proteomes" id="UP000265100"/>
    </source>
</evidence>
<feature type="transmembrane region" description="Helical" evidence="8">
    <location>
        <begin position="89"/>
        <end position="112"/>
    </location>
</feature>
<keyword evidence="2" id="KW-0813">Transport</keyword>
<dbReference type="InterPro" id="IPR008849">
    <property type="entry name" value="Synaphin"/>
</dbReference>
<feature type="compositionally biased region" description="Basic and acidic residues" evidence="7">
    <location>
        <begin position="29"/>
        <end position="45"/>
    </location>
</feature>
<dbReference type="GO" id="GO:0043195">
    <property type="term" value="C:terminal bouton"/>
    <property type="evidence" value="ECO:0007669"/>
    <property type="project" value="TreeGrafter"/>
</dbReference>
<comment type="similarity">
    <text evidence="1">Belongs to the complexin/synaphin family.</text>
</comment>
<name>A0AAX7T5G1_ASTCA</name>
<dbReference type="GO" id="GO:0016079">
    <property type="term" value="P:synaptic vesicle exocytosis"/>
    <property type="evidence" value="ECO:0007669"/>
    <property type="project" value="TreeGrafter"/>
</dbReference>
<reference evidence="9" key="3">
    <citation type="submission" date="2025-09" db="UniProtKB">
        <authorList>
            <consortium name="Ensembl"/>
        </authorList>
    </citation>
    <scope>IDENTIFICATION</scope>
</reference>
<feature type="compositionally biased region" description="Gly residues" evidence="7">
    <location>
        <begin position="17"/>
        <end position="28"/>
    </location>
</feature>
<accession>A0AAX7T5G1</accession>
<dbReference type="Proteomes" id="UP000265100">
    <property type="component" value="Chromosome 18"/>
</dbReference>
<dbReference type="Pfam" id="PF05835">
    <property type="entry name" value="Synaphin"/>
    <property type="match status" value="1"/>
</dbReference>
<comment type="subcellular location">
    <subcellularLocation>
        <location evidence="6">Synapse</location>
    </subcellularLocation>
</comment>
<organism evidence="9 10">
    <name type="scientific">Astatotilapia calliptera</name>
    <name type="common">Eastern happy</name>
    <name type="synonym">Chromis callipterus</name>
    <dbReference type="NCBI Taxonomy" id="8154"/>
    <lineage>
        <taxon>Eukaryota</taxon>
        <taxon>Metazoa</taxon>
        <taxon>Chordata</taxon>
        <taxon>Craniata</taxon>
        <taxon>Vertebrata</taxon>
        <taxon>Euteleostomi</taxon>
        <taxon>Actinopterygii</taxon>
        <taxon>Neopterygii</taxon>
        <taxon>Teleostei</taxon>
        <taxon>Neoteleostei</taxon>
        <taxon>Acanthomorphata</taxon>
        <taxon>Ovalentaria</taxon>
        <taxon>Cichlomorphae</taxon>
        <taxon>Cichliformes</taxon>
        <taxon>Cichlidae</taxon>
        <taxon>African cichlids</taxon>
        <taxon>Pseudocrenilabrinae</taxon>
        <taxon>Haplochromini</taxon>
        <taxon>Astatotilapia</taxon>
    </lineage>
</organism>
<keyword evidence="8" id="KW-0812">Transmembrane</keyword>
<keyword evidence="8" id="KW-1133">Transmembrane helix</keyword>
<dbReference type="GO" id="GO:0031201">
    <property type="term" value="C:SNARE complex"/>
    <property type="evidence" value="ECO:0007669"/>
    <property type="project" value="TreeGrafter"/>
</dbReference>
<sequence>MAFLMNQMLGDKLKSFTGGGGEGNGKAGAEGKETAESKGMSREEFEEYQKQMVEEKIQRDKDFATKKAERANLRVALRDKYRLPDVRNYIFSCINLYIYQFIVPFFQVYLIYQCYFTFIIIYYIDLLIIFIIFITVLLLLIFIKSFVLLLRAFYVCAAV</sequence>
<dbReference type="PANTHER" id="PTHR16705">
    <property type="entry name" value="COMPLEXIN"/>
    <property type="match status" value="1"/>
</dbReference>
<evidence type="ECO:0000256" key="8">
    <source>
        <dbReference type="SAM" id="Phobius"/>
    </source>
</evidence>
<keyword evidence="5" id="KW-0770">Synapse</keyword>
<reference evidence="9" key="1">
    <citation type="submission" date="2018-05" db="EMBL/GenBank/DDBJ databases">
        <authorList>
            <person name="Datahose"/>
        </authorList>
    </citation>
    <scope>NUCLEOTIDE SEQUENCE</scope>
</reference>
<keyword evidence="10" id="KW-1185">Reference proteome</keyword>
<evidence type="ECO:0008006" key="11">
    <source>
        <dbReference type="Google" id="ProtNLM"/>
    </source>
</evidence>
<dbReference type="PANTHER" id="PTHR16705:SF12">
    <property type="entry name" value="COMPLEXIN-3"/>
    <property type="match status" value="1"/>
</dbReference>
<evidence type="ECO:0000313" key="9">
    <source>
        <dbReference type="Ensembl" id="ENSACLP00000051872.1"/>
    </source>
</evidence>
<reference evidence="9" key="2">
    <citation type="submission" date="2025-08" db="UniProtKB">
        <authorList>
            <consortium name="Ensembl"/>
        </authorList>
    </citation>
    <scope>IDENTIFICATION</scope>
</reference>